<keyword evidence="3" id="KW-1185">Reference proteome</keyword>
<evidence type="ECO:0008006" key="4">
    <source>
        <dbReference type="Google" id="ProtNLM"/>
    </source>
</evidence>
<dbReference type="RefSeq" id="WP_015746191.1">
    <property type="nucleotide sequence ID" value="NC_013235.1"/>
</dbReference>
<dbReference type="PROSITE" id="PS51257">
    <property type="entry name" value="PROKAR_LIPOPROTEIN"/>
    <property type="match status" value="1"/>
</dbReference>
<organism evidence="2 3">
    <name type="scientific">Nakamurella multipartita (strain ATCC 700099 / DSM 44233 / CIP 104796 / JCM 9543 / NBRC 105858 / Y-104)</name>
    <name type="common">Microsphaera multipartita</name>
    <dbReference type="NCBI Taxonomy" id="479431"/>
    <lineage>
        <taxon>Bacteria</taxon>
        <taxon>Bacillati</taxon>
        <taxon>Actinomycetota</taxon>
        <taxon>Actinomycetes</taxon>
        <taxon>Nakamurellales</taxon>
        <taxon>Nakamurellaceae</taxon>
        <taxon>Nakamurella</taxon>
    </lineage>
</organism>
<reference evidence="2 3" key="2">
    <citation type="journal article" date="2010" name="Stand. Genomic Sci.">
        <title>Complete genome sequence of Nakamurella multipartita type strain (Y-104).</title>
        <authorList>
            <person name="Tice H."/>
            <person name="Mayilraj S."/>
            <person name="Sims D."/>
            <person name="Lapidus A."/>
            <person name="Nolan M."/>
            <person name="Lucas S."/>
            <person name="Glavina Del Rio T."/>
            <person name="Copeland A."/>
            <person name="Cheng J.F."/>
            <person name="Meincke L."/>
            <person name="Bruce D."/>
            <person name="Goodwin L."/>
            <person name="Pitluck S."/>
            <person name="Ivanova N."/>
            <person name="Mavromatis K."/>
            <person name="Ovchinnikova G."/>
            <person name="Pati A."/>
            <person name="Chen A."/>
            <person name="Palaniappan K."/>
            <person name="Land M."/>
            <person name="Hauser L."/>
            <person name="Chang Y.J."/>
            <person name="Jeffries C.D."/>
            <person name="Detter J.C."/>
            <person name="Brettin T."/>
            <person name="Rohde M."/>
            <person name="Goker M."/>
            <person name="Bristow J."/>
            <person name="Eisen J.A."/>
            <person name="Markowitz V."/>
            <person name="Hugenholtz P."/>
            <person name="Kyrpides N.C."/>
            <person name="Klenk H.P."/>
            <person name="Chen F."/>
        </authorList>
    </citation>
    <scope>NUCLEOTIDE SEQUENCE [LARGE SCALE GENOMIC DNA]</scope>
    <source>
        <strain evidence="3">ATCC 700099 / DSM 44233 / CIP 104796 / JCM 9543 / NBRC 105858 / Y-104</strain>
    </source>
</reference>
<reference evidence="3" key="1">
    <citation type="submission" date="2009-09" db="EMBL/GenBank/DDBJ databases">
        <title>The complete genome of Nakamurella multipartita DSM 44233.</title>
        <authorList>
            <consortium name="US DOE Joint Genome Institute (JGI-PGF)"/>
            <person name="Lucas S."/>
            <person name="Copeland A."/>
            <person name="Lapidus A."/>
            <person name="Glavina del Rio T."/>
            <person name="Dalin E."/>
            <person name="Tice H."/>
            <person name="Bruce D."/>
            <person name="Goodwin L."/>
            <person name="Pitluck S."/>
            <person name="Kyrpides N."/>
            <person name="Mavromatis K."/>
            <person name="Ivanova N."/>
            <person name="Ovchinnikova G."/>
            <person name="Sims D."/>
            <person name="Meincke L."/>
            <person name="Brettin T."/>
            <person name="Detter J.C."/>
            <person name="Han C."/>
            <person name="Larimer F."/>
            <person name="Land M."/>
            <person name="Hauser L."/>
            <person name="Markowitz V."/>
            <person name="Cheng J.-F."/>
            <person name="Hugenholtz P."/>
            <person name="Woyke T."/>
            <person name="Wu D."/>
            <person name="Klenk H.-P."/>
            <person name="Eisen J.A."/>
        </authorList>
    </citation>
    <scope>NUCLEOTIDE SEQUENCE [LARGE SCALE GENOMIC DNA]</scope>
    <source>
        <strain evidence="3">ATCC 700099 / DSM 44233 / CIP 104796 / JCM 9543 / NBRC 105858 / Y-104</strain>
    </source>
</reference>
<dbReference type="AlphaFoldDB" id="C8XAB1"/>
<dbReference type="Pfam" id="PF04314">
    <property type="entry name" value="PCuAC"/>
    <property type="match status" value="1"/>
</dbReference>
<accession>C8XAB1</accession>
<gene>
    <name evidence="2" type="ordered locus">Namu_0865</name>
</gene>
<dbReference type="InParanoid" id="C8XAB1"/>
<dbReference type="eggNOG" id="COG2847">
    <property type="taxonomic scope" value="Bacteria"/>
</dbReference>
<name>C8XAB1_NAKMY</name>
<dbReference type="HOGENOM" id="CLU_1364992_0_0_11"/>
<dbReference type="InterPro" id="IPR007410">
    <property type="entry name" value="LpqE-like"/>
</dbReference>
<dbReference type="Proteomes" id="UP000002218">
    <property type="component" value="Chromosome"/>
</dbReference>
<dbReference type="Gene3D" id="2.60.40.1890">
    <property type="entry name" value="PCu(A)C copper chaperone"/>
    <property type="match status" value="1"/>
</dbReference>
<feature type="chain" id="PRO_5002994349" description="Lipoprotein" evidence="1">
    <location>
        <begin position="32"/>
        <end position="200"/>
    </location>
</feature>
<feature type="signal peptide" evidence="1">
    <location>
        <begin position="1"/>
        <end position="31"/>
    </location>
</feature>
<keyword evidence="1" id="KW-0732">Signal</keyword>
<evidence type="ECO:0000313" key="3">
    <source>
        <dbReference type="Proteomes" id="UP000002218"/>
    </source>
</evidence>
<sequence length="200" mass="20888" precursor="true">MTRTARLPRRVLAPAGLALFAAMTLAVSGCAAGQYSQTADQVAAIDGANGTVGDIAVLNARLAPTEREDYPAGANARVLLYISNNGLNADTLESVTTSAANSVRITGDATLPPQKLSDFASDSSGTEVIVTGFVQDQPYGVSIPMTFSFANAGTVDLNVPIQLPAERSTNRETVNILPPHPTPLWEEDELAEGDVLPNGH</sequence>
<protein>
    <recommendedName>
        <fullName evidence="4">Lipoprotein</fullName>
    </recommendedName>
</protein>
<dbReference type="SUPFAM" id="SSF110087">
    <property type="entry name" value="DR1885-like metal-binding protein"/>
    <property type="match status" value="1"/>
</dbReference>
<dbReference type="EMBL" id="CP001737">
    <property type="protein sequence ID" value="ACV77276.1"/>
    <property type="molecule type" value="Genomic_DNA"/>
</dbReference>
<evidence type="ECO:0000313" key="2">
    <source>
        <dbReference type="EMBL" id="ACV77276.1"/>
    </source>
</evidence>
<dbReference type="OrthoDB" id="5188566at2"/>
<proteinExistence type="predicted"/>
<evidence type="ECO:0000256" key="1">
    <source>
        <dbReference type="SAM" id="SignalP"/>
    </source>
</evidence>
<dbReference type="STRING" id="479431.Namu_0865"/>
<dbReference type="InterPro" id="IPR036182">
    <property type="entry name" value="PCuAC_sf"/>
</dbReference>
<dbReference type="KEGG" id="nml:Namu_0865"/>